<evidence type="ECO:0000313" key="3">
    <source>
        <dbReference type="Proteomes" id="UP000239462"/>
    </source>
</evidence>
<proteinExistence type="predicted"/>
<accession>A0A2L1C8P4</accession>
<dbReference type="PANTHER" id="PTHR42895">
    <property type="entry name" value="IRON-SULFUR CLUSTER-BINDING PROTEIN-RELATED"/>
    <property type="match status" value="1"/>
</dbReference>
<name>A0A2L1C8P4_METMI</name>
<dbReference type="KEGG" id="mmad:MMJJ_02550"/>
<evidence type="ECO:0000259" key="1">
    <source>
        <dbReference type="PROSITE" id="PS51379"/>
    </source>
</evidence>
<evidence type="ECO:0000313" key="2">
    <source>
        <dbReference type="EMBL" id="AVB75673.1"/>
    </source>
</evidence>
<dbReference type="PANTHER" id="PTHR42895:SF1">
    <property type="entry name" value="IRON-SULFUR CLUSTER PROTEIN"/>
    <property type="match status" value="1"/>
</dbReference>
<feature type="domain" description="4Fe-4S ferredoxin-type" evidence="1">
    <location>
        <begin position="9"/>
        <end position="41"/>
    </location>
</feature>
<dbReference type="AlphaFoldDB" id="A0A2L1C8P4"/>
<protein>
    <submittedName>
        <fullName evidence="2">4Fe-4S dicluster domain protein</fullName>
    </submittedName>
</protein>
<dbReference type="Proteomes" id="UP000239462">
    <property type="component" value="Chromosome"/>
</dbReference>
<dbReference type="EMBL" id="CP026606">
    <property type="protein sequence ID" value="AVB75673.1"/>
    <property type="molecule type" value="Genomic_DNA"/>
</dbReference>
<feature type="domain" description="4Fe-4S ferredoxin-type" evidence="1">
    <location>
        <begin position="43"/>
        <end position="75"/>
    </location>
</feature>
<dbReference type="SUPFAM" id="SSF54862">
    <property type="entry name" value="4Fe-4S ferredoxins"/>
    <property type="match status" value="1"/>
</dbReference>
<dbReference type="Pfam" id="PF12838">
    <property type="entry name" value="Fer4_7"/>
    <property type="match status" value="1"/>
</dbReference>
<sequence>MLVISMAKFKIEIDSETCLGYKECGLCVSACEESIIIPDEKTGKVKVDKTREINCDGLGACLDVCPVGALKITSDSGFSCGGHSGKPCPGSAVKSFNRSEQRSEMLQNKETESELLNWPVQLQLQLQLQLLNPNASYFKNADLIIAADCVPFAYPDFHNNLLKGKVLAIACPKLDDTKDYMLKIRQIVEQNDIKNVTVAIMTVPCCSGLYSLVSRALNGLDVNITKKVISLDGKLMD</sequence>
<dbReference type="Gene3D" id="3.30.70.20">
    <property type="match status" value="1"/>
</dbReference>
<dbReference type="InterPro" id="IPR017896">
    <property type="entry name" value="4Fe4S_Fe-S-bd"/>
</dbReference>
<dbReference type="PROSITE" id="PS51379">
    <property type="entry name" value="4FE4S_FER_2"/>
    <property type="match status" value="2"/>
</dbReference>
<gene>
    <name evidence="2" type="ORF">MMJJ_02550</name>
</gene>
<reference evidence="3" key="1">
    <citation type="journal article" date="2018" name="Genome Announc.">
        <title>Complete Genome Sequence of the Methanococcus maripaludis Type Strain JJ (DSM 2067), a Model for Selenoprotein Synthesis in Archaea.</title>
        <authorList>
            <person name="Poehlein A."/>
            <person name="Heym D."/>
            <person name="Quitzke V."/>
            <person name="Fersch J."/>
            <person name="Daniel R."/>
            <person name="Rother M."/>
        </authorList>
    </citation>
    <scope>NUCLEOTIDE SEQUENCE [LARGE SCALE GENOMIC DNA]</scope>
    <source>
        <strain evidence="3">DSM 2067</strain>
    </source>
</reference>
<organism evidence="2 3">
    <name type="scientific">Methanococcus maripaludis</name>
    <name type="common">Methanococcus deltae</name>
    <dbReference type="NCBI Taxonomy" id="39152"/>
    <lineage>
        <taxon>Archaea</taxon>
        <taxon>Methanobacteriati</taxon>
        <taxon>Methanobacteriota</taxon>
        <taxon>Methanomada group</taxon>
        <taxon>Methanococci</taxon>
        <taxon>Methanococcales</taxon>
        <taxon>Methanococcaceae</taxon>
        <taxon>Methanococcus</taxon>
    </lineage>
</organism>
<dbReference type="InterPro" id="IPR052911">
    <property type="entry name" value="Corrinoid_activation_enz"/>
</dbReference>